<name>A0A6J7J6P5_9ZZZZ</name>
<dbReference type="EMBL" id="CAFBNA010000088">
    <property type="protein sequence ID" value="CAB4939023.1"/>
    <property type="molecule type" value="Genomic_DNA"/>
</dbReference>
<protein>
    <submittedName>
        <fullName evidence="2">Unannotated protein</fullName>
    </submittedName>
</protein>
<evidence type="ECO:0000313" key="1">
    <source>
        <dbReference type="EMBL" id="CAB4604625.1"/>
    </source>
</evidence>
<proteinExistence type="predicted"/>
<organism evidence="2">
    <name type="scientific">freshwater metagenome</name>
    <dbReference type="NCBI Taxonomy" id="449393"/>
    <lineage>
        <taxon>unclassified sequences</taxon>
        <taxon>metagenomes</taxon>
        <taxon>ecological metagenomes</taxon>
    </lineage>
</organism>
<evidence type="ECO:0000313" key="2">
    <source>
        <dbReference type="EMBL" id="CAB4939023.1"/>
    </source>
</evidence>
<dbReference type="EMBL" id="CAEZUO010000033">
    <property type="protein sequence ID" value="CAB4604625.1"/>
    <property type="molecule type" value="Genomic_DNA"/>
</dbReference>
<dbReference type="AlphaFoldDB" id="A0A6J7J6P5"/>
<gene>
    <name evidence="1" type="ORF">UFOPK1827_00878</name>
    <name evidence="2" type="ORF">UFOPK3708_01335</name>
</gene>
<accession>A0A6J7J6P5</accession>
<sequence length="182" mass="19279">MSFLTAGESVDRMAAYCRVEQLLFGLLGGWAAEVEVPAAKLALLGAADHSGWRAKRWFEMLPTAPPGPDALLTPTTVEREAFGLVADLVGESQGARMVVAYEELLPGLRSAMADHLERTTAVADGPIRRILKISLTDIENDLAEGIGPMDLVLTTAAERSAADRVGAELAVANARIGHIFGA</sequence>
<reference evidence="2" key="1">
    <citation type="submission" date="2020-05" db="EMBL/GenBank/DDBJ databases">
        <authorList>
            <person name="Chiriac C."/>
            <person name="Salcher M."/>
            <person name="Ghai R."/>
            <person name="Kavagutti S V."/>
        </authorList>
    </citation>
    <scope>NUCLEOTIDE SEQUENCE</scope>
</reference>